<accession>A0A1R3SWN5</accession>
<dbReference type="GO" id="GO:0051301">
    <property type="term" value="P:cell division"/>
    <property type="evidence" value="ECO:0007669"/>
    <property type="project" value="UniProtKB-KW"/>
</dbReference>
<dbReference type="GO" id="GO:0042834">
    <property type="term" value="F:peptidoglycan binding"/>
    <property type="evidence" value="ECO:0007669"/>
    <property type="project" value="InterPro"/>
</dbReference>
<dbReference type="PROSITE" id="PS51724">
    <property type="entry name" value="SPOR"/>
    <property type="match status" value="1"/>
</dbReference>
<sequence length="170" mass="19226">MKKFHYALVLVTLLLIGVSCKPKQSAYKQVYEAAKEREMQQTASQPTTVVKDASPLPPVEVSVRKEKVEAVYPTDAAGLRKYSVVIASLSVKLNAESLKGRMENEGHSVILAQNEQGMYRVIVASYDDRAQAAAKRDEIYRTYSAKGDTEYLRRTYGVPFNDLWILEREY</sequence>
<dbReference type="InterPro" id="IPR007730">
    <property type="entry name" value="SPOR-like_dom"/>
</dbReference>
<dbReference type="EMBL" id="LT605205">
    <property type="protein sequence ID" value="SCD20693.1"/>
    <property type="molecule type" value="Genomic_DNA"/>
</dbReference>
<evidence type="ECO:0000259" key="1">
    <source>
        <dbReference type="PROSITE" id="PS51724"/>
    </source>
</evidence>
<protein>
    <submittedName>
        <fullName evidence="2">Cell division protein FtsN</fullName>
    </submittedName>
</protein>
<name>A0A1R3SWN5_9BACT</name>
<dbReference type="RefSeq" id="WP_076930662.1">
    <property type="nucleotide sequence ID" value="NZ_DAMBAO010000003.1"/>
</dbReference>
<gene>
    <name evidence="2" type="ORF">PSM36_1877</name>
</gene>
<evidence type="ECO:0000313" key="2">
    <source>
        <dbReference type="EMBL" id="SCD20693.1"/>
    </source>
</evidence>
<evidence type="ECO:0000313" key="3">
    <source>
        <dbReference type="Proteomes" id="UP000187464"/>
    </source>
</evidence>
<reference evidence="2 3" key="1">
    <citation type="submission" date="2016-08" db="EMBL/GenBank/DDBJ databases">
        <authorList>
            <person name="Seilhamer J.J."/>
        </authorList>
    </citation>
    <scope>NUCLEOTIDE SEQUENCE [LARGE SCALE GENOMIC DNA]</scope>
    <source>
        <strain evidence="2">M3/6</strain>
    </source>
</reference>
<dbReference type="Gene3D" id="3.30.70.1070">
    <property type="entry name" value="Sporulation related repeat"/>
    <property type="match status" value="1"/>
</dbReference>
<dbReference type="KEGG" id="psac:PSM36_1877"/>
<dbReference type="SUPFAM" id="SSF110997">
    <property type="entry name" value="Sporulation related repeat"/>
    <property type="match status" value="1"/>
</dbReference>
<organism evidence="2 3">
    <name type="scientific">Proteiniphilum saccharofermentans</name>
    <dbReference type="NCBI Taxonomy" id="1642647"/>
    <lineage>
        <taxon>Bacteria</taxon>
        <taxon>Pseudomonadati</taxon>
        <taxon>Bacteroidota</taxon>
        <taxon>Bacteroidia</taxon>
        <taxon>Bacteroidales</taxon>
        <taxon>Dysgonomonadaceae</taxon>
        <taxon>Proteiniphilum</taxon>
    </lineage>
</organism>
<keyword evidence="2" id="KW-0132">Cell division</keyword>
<feature type="domain" description="SPOR" evidence="1">
    <location>
        <begin position="76"/>
        <end position="154"/>
    </location>
</feature>
<keyword evidence="2" id="KW-0131">Cell cycle</keyword>
<keyword evidence="3" id="KW-1185">Reference proteome</keyword>
<dbReference type="AlphaFoldDB" id="A0A1R3SWN5"/>
<dbReference type="Pfam" id="PF05036">
    <property type="entry name" value="SPOR"/>
    <property type="match status" value="1"/>
</dbReference>
<dbReference type="Proteomes" id="UP000187464">
    <property type="component" value="Chromosome I"/>
</dbReference>
<dbReference type="InterPro" id="IPR036680">
    <property type="entry name" value="SPOR-like_sf"/>
</dbReference>
<dbReference type="STRING" id="1642647.PSM36_1877"/>
<proteinExistence type="predicted"/>
<dbReference type="PROSITE" id="PS51257">
    <property type="entry name" value="PROKAR_LIPOPROTEIN"/>
    <property type="match status" value="1"/>
</dbReference>